<evidence type="ECO:0000313" key="3">
    <source>
        <dbReference type="EMBL" id="KAF5472319.1"/>
    </source>
</evidence>
<dbReference type="GO" id="GO:0005524">
    <property type="term" value="F:ATP binding"/>
    <property type="evidence" value="ECO:0007669"/>
    <property type="project" value="InterPro"/>
</dbReference>
<dbReference type="Proteomes" id="UP000619265">
    <property type="component" value="Unassembled WGS sequence"/>
</dbReference>
<dbReference type="InterPro" id="IPR011009">
    <property type="entry name" value="Kinase-like_dom_sf"/>
</dbReference>
<feature type="domain" description="Protein kinase" evidence="2">
    <location>
        <begin position="1"/>
        <end position="140"/>
    </location>
</feature>
<sequence length="207" mass="23296">MIGEGGFGFVYKLDEEENTHISTRVAGTIGYMAPEYALWGYLTYKADIYSFGVVSLEIVAGKSNMKFRPNESYVCLLDWALVLKQKGNLLELVDPKLDFEFNKEEAIRMNKVALLCTNPSPTLRPTMSAVVSMLEGQTAVNEAIMDPSVYGDDFKFKALRKQFDQIQHESMDSIGAESHNRSLCATWMGTSSTSAQYLYDPYYLDTQ</sequence>
<evidence type="ECO:0000256" key="1">
    <source>
        <dbReference type="ARBA" id="ARBA00004479"/>
    </source>
</evidence>
<dbReference type="PROSITE" id="PS50011">
    <property type="entry name" value="PROTEIN_KINASE_DOM"/>
    <property type="match status" value="1"/>
</dbReference>
<evidence type="ECO:0000313" key="4">
    <source>
        <dbReference type="Proteomes" id="UP000619265"/>
    </source>
</evidence>
<dbReference type="InterPro" id="IPR001245">
    <property type="entry name" value="Ser-Thr/Tyr_kinase_cat_dom"/>
</dbReference>
<organism evidence="3 4">
    <name type="scientific">Juglans regia</name>
    <name type="common">English walnut</name>
    <dbReference type="NCBI Taxonomy" id="51240"/>
    <lineage>
        <taxon>Eukaryota</taxon>
        <taxon>Viridiplantae</taxon>
        <taxon>Streptophyta</taxon>
        <taxon>Embryophyta</taxon>
        <taxon>Tracheophyta</taxon>
        <taxon>Spermatophyta</taxon>
        <taxon>Magnoliopsida</taxon>
        <taxon>eudicotyledons</taxon>
        <taxon>Gunneridae</taxon>
        <taxon>Pentapetalae</taxon>
        <taxon>rosids</taxon>
        <taxon>fabids</taxon>
        <taxon>Fagales</taxon>
        <taxon>Juglandaceae</taxon>
        <taxon>Juglans</taxon>
    </lineage>
</organism>
<dbReference type="SUPFAM" id="SSF56112">
    <property type="entry name" value="Protein kinase-like (PK-like)"/>
    <property type="match status" value="1"/>
</dbReference>
<dbReference type="PANTHER" id="PTHR48006:SF66">
    <property type="entry name" value="PROTEIN KINASE DOMAIN-CONTAINING PROTEIN"/>
    <property type="match status" value="1"/>
</dbReference>
<dbReference type="EMBL" id="LIHL02000004">
    <property type="protein sequence ID" value="KAF5472319.1"/>
    <property type="molecule type" value="Genomic_DNA"/>
</dbReference>
<dbReference type="InterPro" id="IPR051824">
    <property type="entry name" value="LRR_Rcpt-Like_S/T_Kinase"/>
</dbReference>
<dbReference type="AlphaFoldDB" id="A0A833XVS6"/>
<dbReference type="Gene3D" id="1.10.510.10">
    <property type="entry name" value="Transferase(Phosphotransferase) domain 1"/>
    <property type="match status" value="1"/>
</dbReference>
<reference evidence="3" key="2">
    <citation type="submission" date="2020-03" db="EMBL/GenBank/DDBJ databases">
        <title>Walnut 2.0.</title>
        <authorList>
            <person name="Marrano A."/>
            <person name="Britton M."/>
            <person name="Zimin A.V."/>
            <person name="Zaini P.A."/>
            <person name="Workman R."/>
            <person name="Puiu D."/>
            <person name="Bianco L."/>
            <person name="Allen B.J."/>
            <person name="Troggio M."/>
            <person name="Leslie C.A."/>
            <person name="Timp W."/>
            <person name="Dendekar A."/>
            <person name="Salzberg S.L."/>
            <person name="Neale D.B."/>
        </authorList>
    </citation>
    <scope>NUCLEOTIDE SEQUENCE</scope>
    <source>
        <tissue evidence="3">Leaves</tissue>
    </source>
</reference>
<evidence type="ECO:0000259" key="2">
    <source>
        <dbReference type="PROSITE" id="PS50011"/>
    </source>
</evidence>
<gene>
    <name evidence="3" type="ORF">F2P56_009046</name>
</gene>
<comment type="caution">
    <text evidence="3">The sequence shown here is derived from an EMBL/GenBank/DDBJ whole genome shotgun (WGS) entry which is preliminary data.</text>
</comment>
<dbReference type="InterPro" id="IPR000719">
    <property type="entry name" value="Prot_kinase_dom"/>
</dbReference>
<proteinExistence type="predicted"/>
<dbReference type="GO" id="GO:0016020">
    <property type="term" value="C:membrane"/>
    <property type="evidence" value="ECO:0007669"/>
    <property type="project" value="UniProtKB-SubCell"/>
</dbReference>
<dbReference type="GO" id="GO:0004672">
    <property type="term" value="F:protein kinase activity"/>
    <property type="evidence" value="ECO:0007669"/>
    <property type="project" value="InterPro"/>
</dbReference>
<protein>
    <recommendedName>
        <fullName evidence="2">Protein kinase domain-containing protein</fullName>
    </recommendedName>
</protein>
<dbReference type="Gramene" id="Jr04_09410_p1">
    <property type="protein sequence ID" value="cds.Jr04_09410_p1"/>
    <property type="gene ID" value="Jr04_09410"/>
</dbReference>
<dbReference type="Pfam" id="PF07714">
    <property type="entry name" value="PK_Tyr_Ser-Thr"/>
    <property type="match status" value="1"/>
</dbReference>
<comment type="subcellular location">
    <subcellularLocation>
        <location evidence="1">Membrane</location>
        <topology evidence="1">Single-pass type I membrane protein</topology>
    </subcellularLocation>
</comment>
<reference evidence="3" key="1">
    <citation type="submission" date="2015-10" db="EMBL/GenBank/DDBJ databases">
        <authorList>
            <person name="Martinez-Garcia P.J."/>
            <person name="Crepeau M.W."/>
            <person name="Puiu D."/>
            <person name="Gonzalez-Ibeas D."/>
            <person name="Whalen J."/>
            <person name="Stevens K."/>
            <person name="Paul R."/>
            <person name="Butterfield T."/>
            <person name="Britton M."/>
            <person name="Reagan R."/>
            <person name="Chakraborty S."/>
            <person name="Walawage S.L."/>
            <person name="Vasquez-Gross H.A."/>
            <person name="Cardeno C."/>
            <person name="Famula R."/>
            <person name="Pratt K."/>
            <person name="Kuruganti S."/>
            <person name="Aradhya M.K."/>
            <person name="Leslie C.A."/>
            <person name="Dandekar A.M."/>
            <person name="Salzberg S.L."/>
            <person name="Wegrzyn J.L."/>
            <person name="Langley C.H."/>
            <person name="Neale D.B."/>
        </authorList>
    </citation>
    <scope>NUCLEOTIDE SEQUENCE</scope>
    <source>
        <tissue evidence="3">Leaves</tissue>
    </source>
</reference>
<dbReference type="PANTHER" id="PTHR48006">
    <property type="entry name" value="LEUCINE-RICH REPEAT-CONTAINING PROTEIN DDB_G0281931-RELATED"/>
    <property type="match status" value="1"/>
</dbReference>
<name>A0A833XVS6_JUGRE</name>
<accession>A0A833XVS6</accession>